<evidence type="ECO:0000256" key="1">
    <source>
        <dbReference type="ARBA" id="ARBA00004141"/>
    </source>
</evidence>
<feature type="transmembrane region" description="Helical" evidence="7">
    <location>
        <begin position="193"/>
        <end position="211"/>
    </location>
</feature>
<dbReference type="RefSeq" id="WP_068327859.1">
    <property type="nucleotide sequence ID" value="NZ_LVHF01000012.1"/>
</dbReference>
<dbReference type="EMBL" id="LVHF01000012">
    <property type="protein sequence ID" value="OAN18027.1"/>
    <property type="molecule type" value="Genomic_DNA"/>
</dbReference>
<comment type="subcellular location">
    <subcellularLocation>
        <location evidence="1">Membrane</location>
        <topology evidence="1">Multi-pass membrane protein</topology>
    </subcellularLocation>
</comment>
<evidence type="ECO:0000313" key="9">
    <source>
        <dbReference type="Proteomes" id="UP000078503"/>
    </source>
</evidence>
<gene>
    <name evidence="8" type="ORF">A3K86_03655</name>
</gene>
<keyword evidence="4 7" id="KW-1133">Transmembrane helix</keyword>
<evidence type="ECO:0000256" key="5">
    <source>
        <dbReference type="ARBA" id="ARBA00023136"/>
    </source>
</evidence>
<evidence type="ECO:0008006" key="10">
    <source>
        <dbReference type="Google" id="ProtNLM"/>
    </source>
</evidence>
<feature type="transmembrane region" description="Helical" evidence="7">
    <location>
        <begin position="34"/>
        <end position="56"/>
    </location>
</feature>
<evidence type="ECO:0000256" key="6">
    <source>
        <dbReference type="SAM" id="MobiDB-lite"/>
    </source>
</evidence>
<feature type="transmembrane region" description="Helical" evidence="7">
    <location>
        <begin position="284"/>
        <end position="307"/>
    </location>
</feature>
<sequence length="337" mass="37705">MSLFSYEGFALLTLCMLALDLYQTRGGKVTIKKAAIWSLFWVFLALIFNMVIYYYWPVMAPGSSYTNSEAATAFLTGYLLEKSLSVDNLFVFALIFSQFSVPQHLRPRVLMLGVVGALILRAIMIGVGAQLLKEFHWVLYVFAAFLLYTGYKLWREGEEEQEDFSDSLPVRLVKKCVRVSNDYRGTAMFYKDSMGWIATPLLIVVAVIALTDVMFALDSIPAIFAVTQEPFLVLTANVFALLGLRSLYFVLEGMLTRFCYLRVALAFILSFIGIKMLLMETAYAIPTPVSLVVIALTITIAIVASLWKTRNQVESETQAMASTVTDQPATQSVHGKD</sequence>
<reference evidence="8 9" key="1">
    <citation type="submission" date="2016-03" db="EMBL/GenBank/DDBJ databases">
        <title>Photobacterium proteolyticum sp. nov. a protease producing bacterium isolated from ocean sediments of Laizhou Bay.</title>
        <authorList>
            <person name="Li Y."/>
        </authorList>
    </citation>
    <scope>NUCLEOTIDE SEQUENCE [LARGE SCALE GENOMIC DNA]</scope>
    <source>
        <strain evidence="8 9">R-40508</strain>
    </source>
</reference>
<dbReference type="Pfam" id="PF03741">
    <property type="entry name" value="TerC"/>
    <property type="match status" value="1"/>
</dbReference>
<dbReference type="GO" id="GO:0016020">
    <property type="term" value="C:membrane"/>
    <property type="evidence" value="ECO:0007669"/>
    <property type="project" value="UniProtKB-SubCell"/>
</dbReference>
<feature type="transmembrane region" description="Helical" evidence="7">
    <location>
        <begin position="109"/>
        <end position="129"/>
    </location>
</feature>
<feature type="transmembrane region" description="Helical" evidence="7">
    <location>
        <begin position="258"/>
        <end position="278"/>
    </location>
</feature>
<evidence type="ECO:0000256" key="7">
    <source>
        <dbReference type="SAM" id="Phobius"/>
    </source>
</evidence>
<proteinExistence type="inferred from homology"/>
<dbReference type="OrthoDB" id="9783692at2"/>
<feature type="region of interest" description="Disordered" evidence="6">
    <location>
        <begin position="318"/>
        <end position="337"/>
    </location>
</feature>
<dbReference type="PANTHER" id="PTHR30238">
    <property type="entry name" value="MEMBRANE BOUND PREDICTED REDOX MODULATOR"/>
    <property type="match status" value="1"/>
</dbReference>
<feature type="transmembrane region" description="Helical" evidence="7">
    <location>
        <begin position="76"/>
        <end position="97"/>
    </location>
</feature>
<evidence type="ECO:0000256" key="2">
    <source>
        <dbReference type="ARBA" id="ARBA00007511"/>
    </source>
</evidence>
<dbReference type="AlphaFoldDB" id="A0A178KL87"/>
<keyword evidence="5 7" id="KW-0472">Membrane</keyword>
<comment type="caution">
    <text evidence="8">The sequence shown here is derived from an EMBL/GenBank/DDBJ whole genome shotgun (WGS) entry which is preliminary data.</text>
</comment>
<evidence type="ECO:0000313" key="8">
    <source>
        <dbReference type="EMBL" id="OAN18027.1"/>
    </source>
</evidence>
<name>A0A178KL87_9GAMM</name>
<feature type="transmembrane region" description="Helical" evidence="7">
    <location>
        <begin position="135"/>
        <end position="154"/>
    </location>
</feature>
<comment type="similarity">
    <text evidence="2">Belongs to the TerC family.</text>
</comment>
<organism evidence="8 9">
    <name type="scientific">Photobacterium jeanii</name>
    <dbReference type="NCBI Taxonomy" id="858640"/>
    <lineage>
        <taxon>Bacteria</taxon>
        <taxon>Pseudomonadati</taxon>
        <taxon>Pseudomonadota</taxon>
        <taxon>Gammaproteobacteria</taxon>
        <taxon>Vibrionales</taxon>
        <taxon>Vibrionaceae</taxon>
        <taxon>Photobacterium</taxon>
    </lineage>
</organism>
<accession>A0A178KL87</accession>
<dbReference type="NCBIfam" id="TIGR03718">
    <property type="entry name" value="R_switched_Alx"/>
    <property type="match status" value="1"/>
</dbReference>
<evidence type="ECO:0000256" key="4">
    <source>
        <dbReference type="ARBA" id="ARBA00022989"/>
    </source>
</evidence>
<keyword evidence="9" id="KW-1185">Reference proteome</keyword>
<keyword evidence="3 7" id="KW-0812">Transmembrane</keyword>
<dbReference type="Proteomes" id="UP000078503">
    <property type="component" value="Unassembled WGS sequence"/>
</dbReference>
<dbReference type="PANTHER" id="PTHR30238:SF0">
    <property type="entry name" value="THYLAKOID MEMBRANE PROTEIN TERC, CHLOROPLASTIC"/>
    <property type="match status" value="1"/>
</dbReference>
<feature type="transmembrane region" description="Helical" evidence="7">
    <location>
        <begin position="231"/>
        <end position="251"/>
    </location>
</feature>
<protein>
    <recommendedName>
        <fullName evidence="10">Tellurium resistance protein TerC</fullName>
    </recommendedName>
</protein>
<evidence type="ECO:0000256" key="3">
    <source>
        <dbReference type="ARBA" id="ARBA00022692"/>
    </source>
</evidence>
<dbReference type="InterPro" id="IPR022369">
    <property type="entry name" value="Integral_membrane_TerC_rswitch"/>
</dbReference>
<dbReference type="InterPro" id="IPR005496">
    <property type="entry name" value="Integral_membrane_TerC"/>
</dbReference>